<keyword evidence="7" id="KW-1185">Reference proteome</keyword>
<sequence length="117" mass="12880">MTEEVKSENVNETVEEESADVKENKGMAILAYIIFFIPLITSKDSKFAMYHANQGLVLFLFGVSVSVIGTIVPLIGWLLILPLGTLCWFIFVILGIINAANGKQKQLPLIGKISLLK</sequence>
<evidence type="ECO:0000256" key="2">
    <source>
        <dbReference type="ARBA" id="ARBA00022692"/>
    </source>
</evidence>
<organism evidence="6 7">
    <name type="scientific">Virgibacillus salinus</name>
    <dbReference type="NCBI Taxonomy" id="553311"/>
    <lineage>
        <taxon>Bacteria</taxon>
        <taxon>Bacillati</taxon>
        <taxon>Bacillota</taxon>
        <taxon>Bacilli</taxon>
        <taxon>Bacillales</taxon>
        <taxon>Bacillaceae</taxon>
        <taxon>Virgibacillus</taxon>
    </lineage>
</organism>
<proteinExistence type="predicted"/>
<dbReference type="STRING" id="553311.SAMN05216231_1043"/>
<reference evidence="6 7" key="1">
    <citation type="submission" date="2016-10" db="EMBL/GenBank/DDBJ databases">
        <authorList>
            <person name="de Groot N.N."/>
        </authorList>
    </citation>
    <scope>NUCLEOTIDE SEQUENCE [LARGE SCALE GENOMIC DNA]</scope>
    <source>
        <strain evidence="6 7">CGMCC 1.10449</strain>
    </source>
</reference>
<dbReference type="AlphaFoldDB" id="A0A1H0Z5Y2"/>
<gene>
    <name evidence="6" type="ORF">SAMN05216231_1043</name>
</gene>
<keyword evidence="4 5" id="KW-0472">Membrane</keyword>
<name>A0A1H0Z5Y2_9BACI</name>
<dbReference type="EMBL" id="FNKD01000001">
    <property type="protein sequence ID" value="SDQ22794.1"/>
    <property type="molecule type" value="Genomic_DNA"/>
</dbReference>
<evidence type="ECO:0000313" key="7">
    <source>
        <dbReference type="Proteomes" id="UP000199444"/>
    </source>
</evidence>
<protein>
    <submittedName>
        <fullName evidence="6">Uncharacterized membrane protein</fullName>
    </submittedName>
</protein>
<feature type="transmembrane region" description="Helical" evidence="5">
    <location>
        <begin position="26"/>
        <end position="43"/>
    </location>
</feature>
<keyword evidence="3 5" id="KW-1133">Transmembrane helix</keyword>
<dbReference type="Proteomes" id="UP000199444">
    <property type="component" value="Unassembled WGS sequence"/>
</dbReference>
<comment type="subcellular location">
    <subcellularLocation>
        <location evidence="1">Membrane</location>
        <topology evidence="1">Multi-pass membrane protein</topology>
    </subcellularLocation>
</comment>
<evidence type="ECO:0000256" key="5">
    <source>
        <dbReference type="SAM" id="Phobius"/>
    </source>
</evidence>
<dbReference type="RefSeq" id="WP_092491872.1">
    <property type="nucleotide sequence ID" value="NZ_FNKD01000001.1"/>
</dbReference>
<evidence type="ECO:0000256" key="3">
    <source>
        <dbReference type="ARBA" id="ARBA00022989"/>
    </source>
</evidence>
<keyword evidence="2 5" id="KW-0812">Transmembrane</keyword>
<feature type="transmembrane region" description="Helical" evidence="5">
    <location>
        <begin position="81"/>
        <end position="100"/>
    </location>
</feature>
<evidence type="ECO:0000256" key="1">
    <source>
        <dbReference type="ARBA" id="ARBA00004141"/>
    </source>
</evidence>
<accession>A0A1H0Z5Y2</accession>
<evidence type="ECO:0000313" key="6">
    <source>
        <dbReference type="EMBL" id="SDQ22794.1"/>
    </source>
</evidence>
<dbReference type="Pfam" id="PF09685">
    <property type="entry name" value="MamF_MmsF"/>
    <property type="match status" value="1"/>
</dbReference>
<dbReference type="InterPro" id="IPR019109">
    <property type="entry name" value="MamF_MmsF"/>
</dbReference>
<feature type="transmembrane region" description="Helical" evidence="5">
    <location>
        <begin position="55"/>
        <end position="75"/>
    </location>
</feature>
<evidence type="ECO:0000256" key="4">
    <source>
        <dbReference type="ARBA" id="ARBA00023136"/>
    </source>
</evidence>